<proteinExistence type="predicted"/>
<keyword evidence="1" id="KW-1133">Transmembrane helix</keyword>
<keyword evidence="3" id="KW-1185">Reference proteome</keyword>
<feature type="transmembrane region" description="Helical" evidence="1">
    <location>
        <begin position="201"/>
        <end position="219"/>
    </location>
</feature>
<dbReference type="PROSITE" id="PS51257">
    <property type="entry name" value="PROKAR_LIPOPROTEIN"/>
    <property type="match status" value="1"/>
</dbReference>
<keyword evidence="1" id="KW-0472">Membrane</keyword>
<organism evidence="2 3">
    <name type="scientific">Actinomadura namibiensis</name>
    <dbReference type="NCBI Taxonomy" id="182080"/>
    <lineage>
        <taxon>Bacteria</taxon>
        <taxon>Bacillati</taxon>
        <taxon>Actinomycetota</taxon>
        <taxon>Actinomycetes</taxon>
        <taxon>Streptosporangiales</taxon>
        <taxon>Thermomonosporaceae</taxon>
        <taxon>Actinomadura</taxon>
    </lineage>
</organism>
<comment type="caution">
    <text evidence="2">The sequence shown here is derived from an EMBL/GenBank/DDBJ whole genome shotgun (WGS) entry which is preliminary data.</text>
</comment>
<evidence type="ECO:0000313" key="2">
    <source>
        <dbReference type="EMBL" id="MBA8957062.1"/>
    </source>
</evidence>
<accession>A0A7W3LZE9</accession>
<gene>
    <name evidence="2" type="ORF">HNR61_008753</name>
</gene>
<feature type="transmembrane region" description="Helical" evidence="1">
    <location>
        <begin position="174"/>
        <end position="194"/>
    </location>
</feature>
<dbReference type="RefSeq" id="WP_182848926.1">
    <property type="nucleotide sequence ID" value="NZ_BAAALP010000019.1"/>
</dbReference>
<dbReference type="AlphaFoldDB" id="A0A7W3LZE9"/>
<reference evidence="2 3" key="1">
    <citation type="submission" date="2020-08" db="EMBL/GenBank/DDBJ databases">
        <title>Genomic Encyclopedia of Type Strains, Phase IV (KMG-IV): sequencing the most valuable type-strain genomes for metagenomic binning, comparative biology and taxonomic classification.</title>
        <authorList>
            <person name="Goeker M."/>
        </authorList>
    </citation>
    <scope>NUCLEOTIDE SEQUENCE [LARGE SCALE GENOMIC DNA]</scope>
    <source>
        <strain evidence="2 3">DSM 44197</strain>
    </source>
</reference>
<name>A0A7W3LZE9_ACTNM</name>
<evidence type="ECO:0000313" key="3">
    <source>
        <dbReference type="Proteomes" id="UP000572680"/>
    </source>
</evidence>
<evidence type="ECO:0000256" key="1">
    <source>
        <dbReference type="SAM" id="Phobius"/>
    </source>
</evidence>
<sequence>MSLRRMAALGLVLLLLGGLAACGGTGRRGPGAWAHLTVLPDGDGRLDLYAAGPLRSDAEVRALAEEMARETFPGARASRTRTLTDRGEPFARVDVDGVYRPGERVSLRLDTAAVWRRLEERGFPDAGVRLWLPSVPVTLRPTAPPNLGSRAWRLRKGTTPPVVQATMRPQAMRWGGAMALPVVGAVGVALAFFARWRRLSLPGASLAVAAAFVAVVTSAGRQGDNLGVAGLASGRALEAATIAPLAALPPALPAAMVLAVTLYRLAGGRRRSGHPETLPGRNGAFW</sequence>
<dbReference type="Proteomes" id="UP000572680">
    <property type="component" value="Unassembled WGS sequence"/>
</dbReference>
<keyword evidence="1" id="KW-0812">Transmembrane</keyword>
<protein>
    <recommendedName>
        <fullName evidence="4">Lipoprotein</fullName>
    </recommendedName>
</protein>
<evidence type="ECO:0008006" key="4">
    <source>
        <dbReference type="Google" id="ProtNLM"/>
    </source>
</evidence>
<feature type="transmembrane region" description="Helical" evidence="1">
    <location>
        <begin position="239"/>
        <end position="263"/>
    </location>
</feature>
<dbReference type="EMBL" id="JACJIA010000020">
    <property type="protein sequence ID" value="MBA8957062.1"/>
    <property type="molecule type" value="Genomic_DNA"/>
</dbReference>